<dbReference type="EMBL" id="DXES01000143">
    <property type="protein sequence ID" value="HIX65883.1"/>
    <property type="molecule type" value="Genomic_DNA"/>
</dbReference>
<organism evidence="9 10">
    <name type="scientific">Candidatus Anaerotruncus excrementipullorum</name>
    <dbReference type="NCBI Taxonomy" id="2838465"/>
    <lineage>
        <taxon>Bacteria</taxon>
        <taxon>Bacillati</taxon>
        <taxon>Bacillota</taxon>
        <taxon>Clostridia</taxon>
        <taxon>Eubacteriales</taxon>
        <taxon>Oscillospiraceae</taxon>
        <taxon>Anaerotruncus</taxon>
    </lineage>
</organism>
<keyword evidence="6" id="KW-0067">ATP-binding</keyword>
<evidence type="ECO:0000256" key="6">
    <source>
        <dbReference type="ARBA" id="ARBA00022840"/>
    </source>
</evidence>
<dbReference type="GO" id="GO:0017118">
    <property type="term" value="F:lipoyltransferase activity"/>
    <property type="evidence" value="ECO:0007669"/>
    <property type="project" value="TreeGrafter"/>
</dbReference>
<protein>
    <recommendedName>
        <fullName evidence="3">lipoate--protein ligase</fullName>
        <ecNumber evidence="3">6.3.1.20</ecNumber>
    </recommendedName>
</protein>
<dbReference type="PANTHER" id="PTHR12561">
    <property type="entry name" value="LIPOATE-PROTEIN LIGASE"/>
    <property type="match status" value="1"/>
</dbReference>
<comment type="pathway">
    <text evidence="2">Protein modification; protein lipoylation via exogenous pathway; protein N(6)-(lipoyl)lysine from lipoate: step 1/2.</text>
</comment>
<comment type="catalytic activity">
    <reaction evidence="7">
        <text>L-lysyl-[lipoyl-carrier protein] + (R)-lipoate + ATP = N(6)-[(R)-lipoyl]-L-lysyl-[lipoyl-carrier protein] + AMP + diphosphate + H(+)</text>
        <dbReference type="Rhea" id="RHEA:49288"/>
        <dbReference type="Rhea" id="RHEA-COMP:10500"/>
        <dbReference type="Rhea" id="RHEA-COMP:10502"/>
        <dbReference type="ChEBI" id="CHEBI:15378"/>
        <dbReference type="ChEBI" id="CHEBI:29969"/>
        <dbReference type="ChEBI" id="CHEBI:30616"/>
        <dbReference type="ChEBI" id="CHEBI:33019"/>
        <dbReference type="ChEBI" id="CHEBI:83088"/>
        <dbReference type="ChEBI" id="CHEBI:83099"/>
        <dbReference type="ChEBI" id="CHEBI:456215"/>
        <dbReference type="EC" id="6.3.1.20"/>
    </reaction>
</comment>
<evidence type="ECO:0000313" key="10">
    <source>
        <dbReference type="Proteomes" id="UP000886800"/>
    </source>
</evidence>
<comment type="pathway">
    <text evidence="1">Protein modification; protein lipoylation via exogenous pathway; protein N(6)-(lipoyl)lysine from lipoate: step 2/2.</text>
</comment>
<dbReference type="AlphaFoldDB" id="A0A9D1WRP0"/>
<gene>
    <name evidence="9" type="ORF">H9736_06490</name>
</gene>
<evidence type="ECO:0000259" key="8">
    <source>
        <dbReference type="PROSITE" id="PS51733"/>
    </source>
</evidence>
<comment type="caution">
    <text evidence="9">The sequence shown here is derived from an EMBL/GenBank/DDBJ whole genome shotgun (WGS) entry which is preliminary data.</text>
</comment>
<dbReference type="GO" id="GO:0016979">
    <property type="term" value="F:lipoate-protein ligase activity"/>
    <property type="evidence" value="ECO:0007669"/>
    <property type="project" value="UniProtKB-EC"/>
</dbReference>
<dbReference type="SUPFAM" id="SSF55681">
    <property type="entry name" value="Class II aaRS and biotin synthetases"/>
    <property type="match status" value="1"/>
</dbReference>
<keyword evidence="5" id="KW-0547">Nucleotide-binding</keyword>
<dbReference type="CDD" id="cd16443">
    <property type="entry name" value="LplA"/>
    <property type="match status" value="1"/>
</dbReference>
<evidence type="ECO:0000256" key="2">
    <source>
        <dbReference type="ARBA" id="ARBA00005124"/>
    </source>
</evidence>
<dbReference type="Gene3D" id="3.30.390.50">
    <property type="entry name" value="CO dehydrogenase flavoprotein, C-terminal domain"/>
    <property type="match status" value="1"/>
</dbReference>
<dbReference type="Proteomes" id="UP000886800">
    <property type="component" value="Unassembled WGS sequence"/>
</dbReference>
<dbReference type="InterPro" id="IPR004143">
    <property type="entry name" value="BPL_LPL_catalytic"/>
</dbReference>
<evidence type="ECO:0000313" key="9">
    <source>
        <dbReference type="EMBL" id="HIX65883.1"/>
    </source>
</evidence>
<dbReference type="NCBIfam" id="TIGR00545">
    <property type="entry name" value="lipoyltrans"/>
    <property type="match status" value="1"/>
</dbReference>
<evidence type="ECO:0000256" key="7">
    <source>
        <dbReference type="ARBA" id="ARBA00048037"/>
    </source>
</evidence>
<dbReference type="PANTHER" id="PTHR12561:SF3">
    <property type="entry name" value="LIPOYLTRANSFERASE 1, MITOCHONDRIAL"/>
    <property type="match status" value="1"/>
</dbReference>
<dbReference type="Pfam" id="PF21948">
    <property type="entry name" value="LplA-B_cat"/>
    <property type="match status" value="1"/>
</dbReference>
<dbReference type="SUPFAM" id="SSF82649">
    <property type="entry name" value="SufE/NifU"/>
    <property type="match status" value="1"/>
</dbReference>
<dbReference type="GO" id="GO:0005737">
    <property type="term" value="C:cytoplasm"/>
    <property type="evidence" value="ECO:0007669"/>
    <property type="project" value="TreeGrafter"/>
</dbReference>
<sequence length="328" mass="36153">MVYLETGSRDPYYNLAAEEVLLFSMDPQETYLMLWQNDRTIVVGKYQNTAEELNQAYVDARGIRVARRLSGGGAVYHDLGNLNYTIVSPSREGAVAFDFQRFAQPVVAALARLGVSAQFNGRNDLVVGGKKISGCAQYAGRGRLLHHGCILLNSDLGALAQALRVKEAKIQSKGVKSVSSRVTTVSENAPQPVTVEGFRAALLAELFPQGVPAPYRFSPAEAALVEKLRREKYATWEWNYGYYGDYQMRREKKFPAGLVTVDLDAAGARIQRIRLSGDFWGEGELEQLEAAMVGLPLDGSLKAALERLEVSRYIHGLTAAQLAELLVY</sequence>
<keyword evidence="4 9" id="KW-0436">Ligase</keyword>
<dbReference type="GO" id="GO:0005524">
    <property type="term" value="F:ATP binding"/>
    <property type="evidence" value="ECO:0007669"/>
    <property type="project" value="UniProtKB-KW"/>
</dbReference>
<dbReference type="GO" id="GO:0009249">
    <property type="term" value="P:protein lipoylation"/>
    <property type="evidence" value="ECO:0007669"/>
    <property type="project" value="InterPro"/>
</dbReference>
<reference evidence="9" key="1">
    <citation type="journal article" date="2021" name="PeerJ">
        <title>Extensive microbial diversity within the chicken gut microbiome revealed by metagenomics and culture.</title>
        <authorList>
            <person name="Gilroy R."/>
            <person name="Ravi A."/>
            <person name="Getino M."/>
            <person name="Pursley I."/>
            <person name="Horton D.L."/>
            <person name="Alikhan N.F."/>
            <person name="Baker D."/>
            <person name="Gharbi K."/>
            <person name="Hall N."/>
            <person name="Watson M."/>
            <person name="Adriaenssens E.M."/>
            <person name="Foster-Nyarko E."/>
            <person name="Jarju S."/>
            <person name="Secka A."/>
            <person name="Antonio M."/>
            <person name="Oren A."/>
            <person name="Chaudhuri R.R."/>
            <person name="La Ragione R."/>
            <person name="Hildebrand F."/>
            <person name="Pallen M.J."/>
        </authorList>
    </citation>
    <scope>NUCLEOTIDE SEQUENCE</scope>
    <source>
        <strain evidence="9">CHK188-5543</strain>
    </source>
</reference>
<dbReference type="Gene3D" id="3.30.930.10">
    <property type="entry name" value="Bira Bifunctional Protein, Domain 2"/>
    <property type="match status" value="1"/>
</dbReference>
<evidence type="ECO:0000256" key="5">
    <source>
        <dbReference type="ARBA" id="ARBA00022741"/>
    </source>
</evidence>
<dbReference type="InterPro" id="IPR045864">
    <property type="entry name" value="aa-tRNA-synth_II/BPL/LPL"/>
</dbReference>
<evidence type="ECO:0000256" key="1">
    <source>
        <dbReference type="ARBA" id="ARBA00005085"/>
    </source>
</evidence>
<dbReference type="InterPro" id="IPR004562">
    <property type="entry name" value="LipoylTrfase_LipoateP_Ligase"/>
</dbReference>
<dbReference type="PROSITE" id="PS51733">
    <property type="entry name" value="BPL_LPL_CATALYTIC"/>
    <property type="match status" value="1"/>
</dbReference>
<name>A0A9D1WRP0_9FIRM</name>
<accession>A0A9D1WRP0</accession>
<dbReference type="Pfam" id="PF10437">
    <property type="entry name" value="Lip_prot_lig_C"/>
    <property type="match status" value="1"/>
</dbReference>
<reference evidence="9" key="2">
    <citation type="submission" date="2021-04" db="EMBL/GenBank/DDBJ databases">
        <authorList>
            <person name="Gilroy R."/>
        </authorList>
    </citation>
    <scope>NUCLEOTIDE SEQUENCE</scope>
    <source>
        <strain evidence="9">CHK188-5543</strain>
    </source>
</reference>
<evidence type="ECO:0000256" key="3">
    <source>
        <dbReference type="ARBA" id="ARBA00012367"/>
    </source>
</evidence>
<feature type="domain" description="BPL/LPL catalytic" evidence="8">
    <location>
        <begin position="26"/>
        <end position="206"/>
    </location>
</feature>
<dbReference type="EC" id="6.3.1.20" evidence="3"/>
<proteinExistence type="predicted"/>
<dbReference type="InterPro" id="IPR019491">
    <property type="entry name" value="Lipoate_protein_ligase_C"/>
</dbReference>
<evidence type="ECO:0000256" key="4">
    <source>
        <dbReference type="ARBA" id="ARBA00022598"/>
    </source>
</evidence>